<feature type="transmembrane region" description="Helical" evidence="27">
    <location>
        <begin position="541"/>
        <end position="563"/>
    </location>
</feature>
<dbReference type="PANTHER" id="PTHR11662">
    <property type="entry name" value="SOLUTE CARRIER FAMILY 17"/>
    <property type="match status" value="1"/>
</dbReference>
<comment type="catalytic activity">
    <reaction evidence="18">
        <text>N-acetyl-L-aspartyl-L-glutamate(out) = N-acetyl-L-aspartyl-L-glutamate(in)</text>
        <dbReference type="Rhea" id="RHEA:72599"/>
        <dbReference type="ChEBI" id="CHEBI:76931"/>
    </reaction>
    <physiologicalReaction direction="left-to-right" evidence="18">
        <dbReference type="Rhea" id="RHEA:72600"/>
    </physiologicalReaction>
</comment>
<evidence type="ECO:0000256" key="25">
    <source>
        <dbReference type="ARBA" id="ARBA00081925"/>
    </source>
</evidence>
<accession>A0AAN8JNF1</accession>
<evidence type="ECO:0000256" key="22">
    <source>
        <dbReference type="ARBA" id="ARBA00069713"/>
    </source>
</evidence>
<evidence type="ECO:0000256" key="6">
    <source>
        <dbReference type="ARBA" id="ARBA00022475"/>
    </source>
</evidence>
<feature type="compositionally biased region" description="Low complexity" evidence="26">
    <location>
        <begin position="28"/>
        <end position="37"/>
    </location>
</feature>
<dbReference type="CDD" id="cd17318">
    <property type="entry name" value="MFS_SLC17"/>
    <property type="match status" value="1"/>
</dbReference>
<comment type="caution">
    <text evidence="29">The sequence shown here is derived from an EMBL/GenBank/DDBJ whole genome shotgun (WGS) entry which is preliminary data.</text>
</comment>
<dbReference type="PANTHER" id="PTHR11662:SF399">
    <property type="entry name" value="FI19708P1-RELATED"/>
    <property type="match status" value="1"/>
</dbReference>
<evidence type="ECO:0000313" key="29">
    <source>
        <dbReference type="EMBL" id="KAK6181307.1"/>
    </source>
</evidence>
<feature type="transmembrane region" description="Helical" evidence="27">
    <location>
        <begin position="374"/>
        <end position="396"/>
    </location>
</feature>
<dbReference type="SUPFAM" id="SSF103473">
    <property type="entry name" value="MFS general substrate transporter"/>
    <property type="match status" value="1"/>
</dbReference>
<dbReference type="InterPro" id="IPR020846">
    <property type="entry name" value="MFS_dom"/>
</dbReference>
<evidence type="ECO:0000256" key="18">
    <source>
        <dbReference type="ARBA" id="ARBA00051403"/>
    </source>
</evidence>
<dbReference type="GO" id="GO:0030672">
    <property type="term" value="C:synaptic vesicle membrane"/>
    <property type="evidence" value="ECO:0007669"/>
    <property type="project" value="UniProtKB-SubCell"/>
</dbReference>
<evidence type="ECO:0000256" key="2">
    <source>
        <dbReference type="ARBA" id="ARBA00004554"/>
    </source>
</evidence>
<feature type="transmembrane region" description="Helical" evidence="27">
    <location>
        <begin position="506"/>
        <end position="529"/>
    </location>
</feature>
<organism evidence="29 30">
    <name type="scientific">Patella caerulea</name>
    <name type="common">Rayed Mediterranean limpet</name>
    <dbReference type="NCBI Taxonomy" id="87958"/>
    <lineage>
        <taxon>Eukaryota</taxon>
        <taxon>Metazoa</taxon>
        <taxon>Spiralia</taxon>
        <taxon>Lophotrochozoa</taxon>
        <taxon>Mollusca</taxon>
        <taxon>Gastropoda</taxon>
        <taxon>Patellogastropoda</taxon>
        <taxon>Patelloidea</taxon>
        <taxon>Patellidae</taxon>
        <taxon>Patella</taxon>
    </lineage>
</organism>
<dbReference type="Pfam" id="PF07690">
    <property type="entry name" value="MFS_1"/>
    <property type="match status" value="1"/>
</dbReference>
<feature type="transmembrane region" description="Helical" evidence="27">
    <location>
        <begin position="475"/>
        <end position="494"/>
    </location>
</feature>
<keyword evidence="8" id="KW-0769">Symport</keyword>
<keyword evidence="9 27" id="KW-1133">Transmembrane helix</keyword>
<evidence type="ECO:0000256" key="3">
    <source>
        <dbReference type="ARBA" id="ARBA00004638"/>
    </source>
</evidence>
<feature type="transmembrane region" description="Helical" evidence="27">
    <location>
        <begin position="416"/>
        <end position="437"/>
    </location>
</feature>
<dbReference type="InterPro" id="IPR011701">
    <property type="entry name" value="MFS"/>
</dbReference>
<feature type="region of interest" description="Disordered" evidence="26">
    <location>
        <begin position="1"/>
        <end position="37"/>
    </location>
</feature>
<evidence type="ECO:0000259" key="28">
    <source>
        <dbReference type="PROSITE" id="PS50850"/>
    </source>
</evidence>
<comment type="catalytic activity">
    <reaction evidence="16">
        <text>L-aspartate(out) = L-aspartate(in)</text>
        <dbReference type="Rhea" id="RHEA:66332"/>
        <dbReference type="ChEBI" id="CHEBI:29991"/>
    </reaction>
    <physiologicalReaction direction="left-to-right" evidence="16">
        <dbReference type="Rhea" id="RHEA:66333"/>
    </physiologicalReaction>
</comment>
<gene>
    <name evidence="29" type="ORF">SNE40_009189</name>
</gene>
<evidence type="ECO:0000256" key="12">
    <source>
        <dbReference type="ARBA" id="ARBA00023180"/>
    </source>
</evidence>
<comment type="subcellular location">
    <subcellularLocation>
        <location evidence="2">Basolateral cell membrane</location>
        <topology evidence="2">Multi-pass membrane protein</topology>
    </subcellularLocation>
    <subcellularLocation>
        <location evidence="3">Cytoplasmic vesicle</location>
        <location evidence="3">Secretory vesicle membrane</location>
        <topology evidence="3">Multi-pass membrane protein</topology>
    </subcellularLocation>
    <subcellularLocation>
        <location evidence="1">Cytoplasmic vesicle</location>
        <location evidence="1">Secretory vesicle</location>
        <location evidence="1">Synaptic vesicle membrane</location>
    </subcellularLocation>
    <subcellularLocation>
        <location evidence="4">Lysosome membrane</location>
    </subcellularLocation>
</comment>
<dbReference type="GO" id="GO:0046942">
    <property type="term" value="P:carboxylic acid transport"/>
    <property type="evidence" value="ECO:0007669"/>
    <property type="project" value="UniProtKB-ARBA"/>
</dbReference>
<keyword evidence="7 27" id="KW-0812">Transmembrane</keyword>
<feature type="transmembrane region" description="Helical" evidence="27">
    <location>
        <begin position="449"/>
        <end position="469"/>
    </location>
</feature>
<dbReference type="InterPro" id="IPR036259">
    <property type="entry name" value="MFS_trans_sf"/>
</dbReference>
<dbReference type="PROSITE" id="PS50850">
    <property type="entry name" value="MFS"/>
    <property type="match status" value="1"/>
</dbReference>
<keyword evidence="5" id="KW-0813">Transport</keyword>
<evidence type="ECO:0000256" key="9">
    <source>
        <dbReference type="ARBA" id="ARBA00022989"/>
    </source>
</evidence>
<feature type="transmembrane region" description="Helical" evidence="27">
    <location>
        <begin position="239"/>
        <end position="264"/>
    </location>
</feature>
<dbReference type="AlphaFoldDB" id="A0AAN8JNF1"/>
<evidence type="ECO:0000256" key="19">
    <source>
        <dbReference type="ARBA" id="ARBA00051447"/>
    </source>
</evidence>
<keyword evidence="6" id="KW-1003">Cell membrane</keyword>
<comment type="catalytic activity">
    <reaction evidence="17">
        <text>N-acetylneuraminate(in) + H(+)(in) = N-acetylneuraminate(out) + H(+)(out)</text>
        <dbReference type="Rhea" id="RHEA:28987"/>
        <dbReference type="ChEBI" id="CHEBI:15378"/>
        <dbReference type="ChEBI" id="CHEBI:35418"/>
    </reaction>
    <physiologicalReaction direction="right-to-left" evidence="17">
        <dbReference type="Rhea" id="RHEA:28989"/>
    </physiologicalReaction>
</comment>
<feature type="transmembrane region" description="Helical" evidence="27">
    <location>
        <begin position="276"/>
        <end position="303"/>
    </location>
</feature>
<dbReference type="Proteomes" id="UP001347796">
    <property type="component" value="Unassembled WGS sequence"/>
</dbReference>
<keyword evidence="14" id="KW-0968">Cytoplasmic vesicle</keyword>
<comment type="function">
    <text evidence="21">Receptor for CM101, a polysaccharide produced by group B Streptococcus with antipathoangiogenic properties.</text>
</comment>
<name>A0AAN8JNF1_PATCE</name>
<evidence type="ECO:0000256" key="24">
    <source>
        <dbReference type="ARBA" id="ARBA00081195"/>
    </source>
</evidence>
<feature type="transmembrane region" description="Helical" evidence="27">
    <location>
        <begin position="185"/>
        <end position="204"/>
    </location>
</feature>
<evidence type="ECO:0000256" key="15">
    <source>
        <dbReference type="ARBA" id="ARBA00050101"/>
    </source>
</evidence>
<evidence type="ECO:0000256" key="7">
    <source>
        <dbReference type="ARBA" id="ARBA00022692"/>
    </source>
</evidence>
<feature type="compositionally biased region" description="Basic and acidic residues" evidence="26">
    <location>
        <begin position="602"/>
        <end position="615"/>
    </location>
</feature>
<comment type="catalytic activity">
    <reaction evidence="19">
        <text>L-glutamate(out) = L-glutamate(in)</text>
        <dbReference type="Rhea" id="RHEA:66336"/>
        <dbReference type="ChEBI" id="CHEBI:29985"/>
    </reaction>
    <physiologicalReaction direction="left-to-right" evidence="19">
        <dbReference type="Rhea" id="RHEA:66337"/>
    </physiologicalReaction>
</comment>
<dbReference type="Gene3D" id="1.20.1250.20">
    <property type="entry name" value="MFS general substrate transporter like domains"/>
    <property type="match status" value="2"/>
</dbReference>
<evidence type="ECO:0000256" key="10">
    <source>
        <dbReference type="ARBA" id="ARBA00023018"/>
    </source>
</evidence>
<proteinExistence type="predicted"/>
<feature type="transmembrane region" description="Helical" evidence="27">
    <location>
        <begin position="309"/>
        <end position="330"/>
    </location>
</feature>
<feature type="transmembrane region" description="Helical" evidence="27">
    <location>
        <begin position="216"/>
        <end position="233"/>
    </location>
</feature>
<dbReference type="FunFam" id="1.20.1250.20:FF:000003">
    <property type="entry name" value="Solute carrier family 17 member 3"/>
    <property type="match status" value="1"/>
</dbReference>
<comment type="catalytic activity">
    <reaction evidence="15">
        <text>2 nitrate(out) + H(+)(out) = 2 nitrate(in) + H(+)(in)</text>
        <dbReference type="Rhea" id="RHEA:71539"/>
        <dbReference type="ChEBI" id="CHEBI:15378"/>
        <dbReference type="ChEBI" id="CHEBI:17632"/>
    </reaction>
    <physiologicalReaction direction="left-to-right" evidence="15">
        <dbReference type="Rhea" id="RHEA:71540"/>
    </physiologicalReaction>
</comment>
<dbReference type="InterPro" id="IPR050382">
    <property type="entry name" value="MFS_Na/Anion_cotransporter"/>
</dbReference>
<comment type="catalytic activity">
    <reaction evidence="20">
        <text>D-glucuronate(out) + H(+)(out) = D-glucuronate(in) + H(+)(in)</text>
        <dbReference type="Rhea" id="RHEA:72591"/>
        <dbReference type="ChEBI" id="CHEBI:15378"/>
        <dbReference type="ChEBI" id="CHEBI:58720"/>
    </reaction>
    <physiologicalReaction direction="left-to-right" evidence="20">
        <dbReference type="Rhea" id="RHEA:72592"/>
    </physiologicalReaction>
</comment>
<keyword evidence="13" id="KW-0458">Lysosome</keyword>
<evidence type="ECO:0000256" key="27">
    <source>
        <dbReference type="SAM" id="Phobius"/>
    </source>
</evidence>
<evidence type="ECO:0000256" key="21">
    <source>
        <dbReference type="ARBA" id="ARBA00056891"/>
    </source>
</evidence>
<evidence type="ECO:0000256" key="16">
    <source>
        <dbReference type="ARBA" id="ARBA00050554"/>
    </source>
</evidence>
<feature type="domain" description="Major facilitator superfamily (MFS) profile" evidence="28">
    <location>
        <begin position="124"/>
        <end position="567"/>
    </location>
</feature>
<sequence>MNDQNIPSDDEAVAEKSPLHDGASEVGSASPSSIPRSSLLRRVRNRTISSSSHDSTASLRRRYLNRRRSLSFDLSHHNSPLYKEDLPPFPDHIVQAKVPWWTSKRLQLAVMCFFGFLCLYAQRVNLSIAIVSMVDHSDTPELSNNNSSNLYLTTTVASNRALEAKCPEALSNKSHPGEFKWSKELQGLILGSFFWGYLLLQVAGGWLSERFGAKKVIAIGMFPVAILTLLSPICARASPYFFIVVRGILGIGESVMYPAAQALWARWAPPNERSRLIGLSYAGGQFGNALIFPIGGFLCHYGFDGGWPSVFYVIGSVGFIWTLIWCIFAYDSPAEHPTISTLERDFIQHSLGDNQESFKKKHKTPWLSIFKSKAVWAIIIAHACANYGAYMLLTQIPTYMKEVLKFDIKANGVFSMLPYLSFWLFILISGTIADLIIKGELLTVAHTRKIMTAIGTIGPGLFLIGTGYMECDQKMAAVAMLTLAVALCGVHFSGHFINHSDIAPPFAGTLFGISNTAATIPGILAPYIVGAMTKNGTRGEWLITFYIAAGVYTFGALVFCVLAEGEVQSWGHIEHSGNSNLGNNIDETLTISLHDIPEENRENGTEQYSHIDDGVLQKPSVPNKDVA</sequence>
<evidence type="ECO:0000256" key="1">
    <source>
        <dbReference type="ARBA" id="ARBA00004432"/>
    </source>
</evidence>
<evidence type="ECO:0000313" key="30">
    <source>
        <dbReference type="Proteomes" id="UP001347796"/>
    </source>
</evidence>
<evidence type="ECO:0000256" key="4">
    <source>
        <dbReference type="ARBA" id="ARBA00004656"/>
    </source>
</evidence>
<keyword evidence="11 27" id="KW-0472">Membrane</keyword>
<keyword evidence="30" id="KW-1185">Reference proteome</keyword>
<dbReference type="GO" id="GO:0015293">
    <property type="term" value="F:symporter activity"/>
    <property type="evidence" value="ECO:0007669"/>
    <property type="project" value="UniProtKB-KW"/>
</dbReference>
<dbReference type="EMBL" id="JAZGQO010000007">
    <property type="protein sequence ID" value="KAK6181307.1"/>
    <property type="molecule type" value="Genomic_DNA"/>
</dbReference>
<evidence type="ECO:0000256" key="13">
    <source>
        <dbReference type="ARBA" id="ARBA00023228"/>
    </source>
</evidence>
<evidence type="ECO:0000256" key="23">
    <source>
        <dbReference type="ARBA" id="ARBA00080244"/>
    </source>
</evidence>
<dbReference type="GO" id="GO:0006820">
    <property type="term" value="P:monoatomic anion transport"/>
    <property type="evidence" value="ECO:0007669"/>
    <property type="project" value="TreeGrafter"/>
</dbReference>
<evidence type="ECO:0000256" key="20">
    <source>
        <dbReference type="ARBA" id="ARBA00051612"/>
    </source>
</evidence>
<protein>
    <recommendedName>
        <fullName evidence="22">Sialin</fullName>
    </recommendedName>
    <alternativeName>
        <fullName evidence="25">H(+)/nitrate cotransporter</fullName>
    </alternativeName>
    <alternativeName>
        <fullName evidence="23">H(+)/sialic acid cotransporter</fullName>
    </alternativeName>
    <alternativeName>
        <fullName evidence="24">Vesicular excitatory amino acid transporter</fullName>
    </alternativeName>
</protein>
<reference evidence="29 30" key="1">
    <citation type="submission" date="2024-01" db="EMBL/GenBank/DDBJ databases">
        <title>The genome of the rayed Mediterranean limpet Patella caerulea (Linnaeus, 1758).</title>
        <authorList>
            <person name="Anh-Thu Weber A."/>
            <person name="Halstead-Nussloch G."/>
        </authorList>
    </citation>
    <scope>NUCLEOTIDE SEQUENCE [LARGE SCALE GENOMIC DNA]</scope>
    <source>
        <strain evidence="29">AATW-2023a</strain>
        <tissue evidence="29">Whole specimen</tissue>
    </source>
</reference>
<feature type="compositionally biased region" description="Basic and acidic residues" evidence="26">
    <location>
        <begin position="13"/>
        <end position="23"/>
    </location>
</feature>
<keyword evidence="12" id="KW-0325">Glycoprotein</keyword>
<dbReference type="GO" id="GO:0016323">
    <property type="term" value="C:basolateral plasma membrane"/>
    <property type="evidence" value="ECO:0007669"/>
    <property type="project" value="UniProtKB-SubCell"/>
</dbReference>
<dbReference type="FunFam" id="1.20.1250.20:FF:000067">
    <property type="entry name" value="sialin isoform X2"/>
    <property type="match status" value="1"/>
</dbReference>
<evidence type="ECO:0000256" key="17">
    <source>
        <dbReference type="ARBA" id="ARBA00050625"/>
    </source>
</evidence>
<evidence type="ECO:0000256" key="8">
    <source>
        <dbReference type="ARBA" id="ARBA00022847"/>
    </source>
</evidence>
<dbReference type="GO" id="GO:0005765">
    <property type="term" value="C:lysosomal membrane"/>
    <property type="evidence" value="ECO:0007669"/>
    <property type="project" value="UniProtKB-SubCell"/>
</dbReference>
<evidence type="ECO:0000256" key="5">
    <source>
        <dbReference type="ARBA" id="ARBA00022448"/>
    </source>
</evidence>
<evidence type="ECO:0000256" key="11">
    <source>
        <dbReference type="ARBA" id="ARBA00023136"/>
    </source>
</evidence>
<feature type="region of interest" description="Disordered" evidence="26">
    <location>
        <begin position="602"/>
        <end position="627"/>
    </location>
</feature>
<evidence type="ECO:0000256" key="14">
    <source>
        <dbReference type="ARBA" id="ARBA00023329"/>
    </source>
</evidence>
<keyword evidence="10" id="KW-0770">Synapse</keyword>
<evidence type="ECO:0000256" key="26">
    <source>
        <dbReference type="SAM" id="MobiDB-lite"/>
    </source>
</evidence>